<dbReference type="PROSITE" id="PS01358">
    <property type="entry name" value="ZF_RANBP2_1"/>
    <property type="match status" value="1"/>
</dbReference>
<feature type="domain" description="RanBP2-type" evidence="5">
    <location>
        <begin position="6"/>
        <end position="25"/>
    </location>
</feature>
<dbReference type="Proteomes" id="UP000051841">
    <property type="component" value="Unassembled WGS sequence"/>
</dbReference>
<evidence type="ECO:0000256" key="4">
    <source>
        <dbReference type="SAM" id="Phobius"/>
    </source>
</evidence>
<keyword evidence="2" id="KW-0863">Zinc-finger</keyword>
<evidence type="ECO:0000259" key="5">
    <source>
        <dbReference type="PROSITE" id="PS01358"/>
    </source>
</evidence>
<sequence length="192" mass="22509">MDQMFWTCEMCGHKNRIGETFCSQCGHKATNFEISEALKHAGVKEESESDFTRIMKRADLPLEDKHEQVPYRRRAQEAEISDSVRKLSEELNHKRHYPIVDKATKILQIISVICLLFSVVMYIVNGYYNGIGKIAHNIYSSIWHLFVNTYNYFFNIQFNNNMVVRFFALIFKNLSKMIEIIIKNITNLTKSL</sequence>
<accession>A0A0R2HJQ0</accession>
<dbReference type="InterPro" id="IPR001876">
    <property type="entry name" value="Znf_RanBP2"/>
</dbReference>
<evidence type="ECO:0000256" key="2">
    <source>
        <dbReference type="ARBA" id="ARBA00022771"/>
    </source>
</evidence>
<evidence type="ECO:0000313" key="7">
    <source>
        <dbReference type="Proteomes" id="UP000051841"/>
    </source>
</evidence>
<dbReference type="AlphaFoldDB" id="A0A0R2HJQ0"/>
<protein>
    <recommendedName>
        <fullName evidence="5">RanBP2-type domain-containing protein</fullName>
    </recommendedName>
</protein>
<feature type="transmembrane region" description="Helical" evidence="4">
    <location>
        <begin position="106"/>
        <end position="128"/>
    </location>
</feature>
<evidence type="ECO:0000256" key="3">
    <source>
        <dbReference type="ARBA" id="ARBA00022833"/>
    </source>
</evidence>
<keyword evidence="4" id="KW-0472">Membrane</keyword>
<dbReference type="GO" id="GO:0008270">
    <property type="term" value="F:zinc ion binding"/>
    <property type="evidence" value="ECO:0007669"/>
    <property type="project" value="UniProtKB-KW"/>
</dbReference>
<evidence type="ECO:0000256" key="1">
    <source>
        <dbReference type="ARBA" id="ARBA00022723"/>
    </source>
</evidence>
<dbReference type="RefSeq" id="WP_031588905.1">
    <property type="nucleotide sequence ID" value="NZ_JNKN01000007.1"/>
</dbReference>
<proteinExistence type="predicted"/>
<dbReference type="EMBL" id="JQBL01000007">
    <property type="protein sequence ID" value="KRN50581.1"/>
    <property type="molecule type" value="Genomic_DNA"/>
</dbReference>
<keyword evidence="4" id="KW-1133">Transmembrane helix</keyword>
<organism evidence="6 7">
    <name type="scientific">Kandleria vitulina DSM 20405</name>
    <dbReference type="NCBI Taxonomy" id="1410657"/>
    <lineage>
        <taxon>Bacteria</taxon>
        <taxon>Bacillati</taxon>
        <taxon>Bacillota</taxon>
        <taxon>Erysipelotrichia</taxon>
        <taxon>Erysipelotrichales</taxon>
        <taxon>Coprobacillaceae</taxon>
        <taxon>Kandleria</taxon>
    </lineage>
</organism>
<keyword evidence="1" id="KW-0479">Metal-binding</keyword>
<evidence type="ECO:0000313" key="6">
    <source>
        <dbReference type="EMBL" id="KRN50581.1"/>
    </source>
</evidence>
<feature type="transmembrane region" description="Helical" evidence="4">
    <location>
        <begin position="134"/>
        <end position="153"/>
    </location>
</feature>
<keyword evidence="3" id="KW-0862">Zinc</keyword>
<keyword evidence="7" id="KW-1185">Reference proteome</keyword>
<dbReference type="PATRIC" id="fig|1410657.5.peg.1961"/>
<keyword evidence="4" id="KW-0812">Transmembrane</keyword>
<name>A0A0R2HJQ0_9FIRM</name>
<reference evidence="6 7" key="1">
    <citation type="journal article" date="2015" name="Genome Announc.">
        <title>Expanding the biotechnology potential of lactobacilli through comparative genomics of 213 strains and associated genera.</title>
        <authorList>
            <person name="Sun Z."/>
            <person name="Harris H.M."/>
            <person name="McCann A."/>
            <person name="Guo C."/>
            <person name="Argimon S."/>
            <person name="Zhang W."/>
            <person name="Yang X."/>
            <person name="Jeffery I.B."/>
            <person name="Cooney J.C."/>
            <person name="Kagawa T.F."/>
            <person name="Liu W."/>
            <person name="Song Y."/>
            <person name="Salvetti E."/>
            <person name="Wrobel A."/>
            <person name="Rasinkangas P."/>
            <person name="Parkhill J."/>
            <person name="Rea M.C."/>
            <person name="O'Sullivan O."/>
            <person name="Ritari J."/>
            <person name="Douillard F.P."/>
            <person name="Paul Ross R."/>
            <person name="Yang R."/>
            <person name="Briner A.E."/>
            <person name="Felis G.E."/>
            <person name="de Vos W.M."/>
            <person name="Barrangou R."/>
            <person name="Klaenhammer T.R."/>
            <person name="Caufield P.W."/>
            <person name="Cui Y."/>
            <person name="Zhang H."/>
            <person name="O'Toole P.W."/>
        </authorList>
    </citation>
    <scope>NUCLEOTIDE SEQUENCE [LARGE SCALE GENOMIC DNA]</scope>
    <source>
        <strain evidence="6 7">DSM 20405</strain>
    </source>
</reference>
<comment type="caution">
    <text evidence="6">The sequence shown here is derived from an EMBL/GenBank/DDBJ whole genome shotgun (WGS) entry which is preliminary data.</text>
</comment>
<gene>
    <name evidence="6" type="ORF">IV49_GL001899</name>
</gene>